<keyword evidence="3" id="KW-1185">Reference proteome</keyword>
<evidence type="ECO:0000313" key="2">
    <source>
        <dbReference type="EMBL" id="GFS81953.1"/>
    </source>
</evidence>
<gene>
    <name evidence="2" type="ORF">NPIL_627011</name>
</gene>
<evidence type="ECO:0000256" key="1">
    <source>
        <dbReference type="SAM" id="MobiDB-lite"/>
    </source>
</evidence>
<sequence length="111" mass="12462">MSPQSIRLVRRGSCGGLTGMMINEMKSDDPIQPGSDPGSLKLDPADQKGLTTVWINGVGEWRGLPRTYKGVWGSRRWRYRLSVADFCASSSRSPGLKRYPLEIIMRRSITY</sequence>
<comment type="caution">
    <text evidence="2">The sequence shown here is derived from an EMBL/GenBank/DDBJ whole genome shotgun (WGS) entry which is preliminary data.</text>
</comment>
<proteinExistence type="predicted"/>
<dbReference type="EMBL" id="BMAW01097879">
    <property type="protein sequence ID" value="GFS81953.1"/>
    <property type="molecule type" value="Genomic_DNA"/>
</dbReference>
<name>A0A8X6MWY4_NEPPI</name>
<evidence type="ECO:0000313" key="3">
    <source>
        <dbReference type="Proteomes" id="UP000887013"/>
    </source>
</evidence>
<dbReference type="Proteomes" id="UP000887013">
    <property type="component" value="Unassembled WGS sequence"/>
</dbReference>
<dbReference type="AlphaFoldDB" id="A0A8X6MWY4"/>
<organism evidence="2 3">
    <name type="scientific">Nephila pilipes</name>
    <name type="common">Giant wood spider</name>
    <name type="synonym">Nephila maculata</name>
    <dbReference type="NCBI Taxonomy" id="299642"/>
    <lineage>
        <taxon>Eukaryota</taxon>
        <taxon>Metazoa</taxon>
        <taxon>Ecdysozoa</taxon>
        <taxon>Arthropoda</taxon>
        <taxon>Chelicerata</taxon>
        <taxon>Arachnida</taxon>
        <taxon>Araneae</taxon>
        <taxon>Araneomorphae</taxon>
        <taxon>Entelegynae</taxon>
        <taxon>Araneoidea</taxon>
        <taxon>Nephilidae</taxon>
        <taxon>Nephila</taxon>
    </lineage>
</organism>
<protein>
    <submittedName>
        <fullName evidence="2">Uncharacterized protein</fullName>
    </submittedName>
</protein>
<feature type="region of interest" description="Disordered" evidence="1">
    <location>
        <begin position="22"/>
        <end position="45"/>
    </location>
</feature>
<reference evidence="2" key="1">
    <citation type="submission" date="2020-08" db="EMBL/GenBank/DDBJ databases">
        <title>Multicomponent nature underlies the extraordinary mechanical properties of spider dragline silk.</title>
        <authorList>
            <person name="Kono N."/>
            <person name="Nakamura H."/>
            <person name="Mori M."/>
            <person name="Yoshida Y."/>
            <person name="Ohtoshi R."/>
            <person name="Malay A.D."/>
            <person name="Moran D.A.P."/>
            <person name="Tomita M."/>
            <person name="Numata K."/>
            <person name="Arakawa K."/>
        </authorList>
    </citation>
    <scope>NUCLEOTIDE SEQUENCE</scope>
</reference>
<accession>A0A8X6MWY4</accession>